<protein>
    <recommendedName>
        <fullName evidence="1">Type 2A encapsulin shell protein SrpI-like domain-containing protein</fullName>
    </recommendedName>
</protein>
<dbReference type="RefSeq" id="WP_109020556.1">
    <property type="nucleotide sequence ID" value="NZ_AP025028.1"/>
</dbReference>
<sequence>MAEQLQHSLGDAAARKLANTTKTAPQYSAITPRWLVRLLDWKPLESGTLRVNRVKDNSSVDVLCGQKDEQPLPETFVNYEEKPREYTLSAISTVLDVHTRVSDLFSNPHDQIKEQLRLTIESVKERQELELINNEDYGLLKNVPKSQRIQTRKGAPTPDDLDELIGKVWKEPSFFLAHPLAVAAFGRECTKRGVPPATVSLFGAQFLTWRGLPIIPTDKLLVDGETNPKTTAGKTNILLLRVGEKKQGVVGLYQPGLPGEQTPGLSVRFMGINRSAIGSYLVSLYCSAAVLTDDAIGALENVDVGNYYDYK</sequence>
<keyword evidence="3" id="KW-1185">Reference proteome</keyword>
<dbReference type="InterPro" id="IPR049822">
    <property type="entry name" value="Encap_f2a"/>
</dbReference>
<evidence type="ECO:0000259" key="1">
    <source>
        <dbReference type="Pfam" id="PF19307"/>
    </source>
</evidence>
<dbReference type="Pfam" id="PF19307">
    <property type="entry name" value="SrpI-like"/>
    <property type="match status" value="1"/>
</dbReference>
<dbReference type="EMBL" id="AP025028">
    <property type="protein sequence ID" value="BDA79923.1"/>
    <property type="molecule type" value="Genomic_DNA"/>
</dbReference>
<gene>
    <name evidence="2" type="ORF">LPTSP3_g28530</name>
</gene>
<dbReference type="InterPro" id="IPR045641">
    <property type="entry name" value="SrpI-like"/>
</dbReference>
<feature type="domain" description="Type 2A encapsulin shell protein SrpI-like" evidence="1">
    <location>
        <begin position="54"/>
        <end position="305"/>
    </location>
</feature>
<proteinExistence type="predicted"/>
<accession>A0ABN6KKC6</accession>
<evidence type="ECO:0000313" key="3">
    <source>
        <dbReference type="Proteomes" id="UP000245263"/>
    </source>
</evidence>
<organism evidence="2 3">
    <name type="scientific">Leptospira kobayashii</name>
    <dbReference type="NCBI Taxonomy" id="1917830"/>
    <lineage>
        <taxon>Bacteria</taxon>
        <taxon>Pseudomonadati</taxon>
        <taxon>Spirochaetota</taxon>
        <taxon>Spirochaetia</taxon>
        <taxon>Leptospirales</taxon>
        <taxon>Leptospiraceae</taxon>
        <taxon>Leptospira</taxon>
    </lineage>
</organism>
<dbReference type="NCBIfam" id="NF041162">
    <property type="entry name" value="encap_f2a"/>
    <property type="match status" value="1"/>
</dbReference>
<name>A0ABN6KKC6_9LEPT</name>
<reference evidence="2 3" key="1">
    <citation type="submission" date="2021-08" db="EMBL/GenBank/DDBJ databases">
        <title>Complete genome sequence of Leptospira kobayashii strain E30.</title>
        <authorList>
            <person name="Nakao R."/>
            <person name="Nakamura S."/>
            <person name="Masuzawa T."/>
            <person name="Koizumi N."/>
        </authorList>
    </citation>
    <scope>NUCLEOTIDE SEQUENCE [LARGE SCALE GENOMIC DNA]</scope>
    <source>
        <strain evidence="2 3">E30</strain>
    </source>
</reference>
<evidence type="ECO:0000313" key="2">
    <source>
        <dbReference type="EMBL" id="BDA79923.1"/>
    </source>
</evidence>
<dbReference type="Proteomes" id="UP000245263">
    <property type="component" value="Chromosome 1"/>
</dbReference>